<dbReference type="InterPro" id="IPR012934">
    <property type="entry name" value="Znf_AD"/>
</dbReference>
<name>A0A2A4JRG6_HELVI</name>
<keyword evidence="1" id="KW-0862">Zinc</keyword>
<gene>
    <name evidence="3" type="ORF">B5V51_13050</name>
</gene>
<dbReference type="SUPFAM" id="SSF57716">
    <property type="entry name" value="Glucocorticoid receptor-like (DNA-binding domain)"/>
    <property type="match status" value="1"/>
</dbReference>
<feature type="domain" description="C2H2-type" evidence="2">
    <location>
        <begin position="259"/>
        <end position="287"/>
    </location>
</feature>
<dbReference type="Pfam" id="PF07776">
    <property type="entry name" value="zf-AD"/>
    <property type="match status" value="1"/>
</dbReference>
<keyword evidence="1" id="KW-0863">Zinc-finger</keyword>
<proteinExistence type="predicted"/>
<dbReference type="PROSITE" id="PS50157">
    <property type="entry name" value="ZINC_FINGER_C2H2_2"/>
    <property type="match status" value="1"/>
</dbReference>
<sequence>MNVLYTSQKLQELFCDEDVSLPANKMAASGDGDGAPGRCCRLCGGDSNLRYFGDTYIWEGVEERYDQLLYDCFGVKVTPSDCMICEWCVRALRSTERFRALVHAAFDHPLSDVSSNSTTLKSNSCVNTDSKTLTKPEKEVQSKKAFDLAKKREARKRLLATDAKAKRINIPCEVCKQRYPMLVANDGYKSFICSRCKKNGELKGSVCRKCNIVMPNSMMKDHLDLHAKADLRGKFRTQQPKKTHLTLVNSAIRQRSQRYQCTRCPKKYALARNLALHVRNSHGDSVDDVCSGCGQDISQEEQSEHPPHQCSERVPVKVNVRPANHSLNCS</sequence>
<protein>
    <recommendedName>
        <fullName evidence="2">C2H2-type domain-containing protein</fullName>
    </recommendedName>
</protein>
<dbReference type="Gene3D" id="3.30.160.60">
    <property type="entry name" value="Classic Zinc Finger"/>
    <property type="match status" value="1"/>
</dbReference>
<keyword evidence="1" id="KW-0479">Metal-binding</keyword>
<evidence type="ECO:0000259" key="2">
    <source>
        <dbReference type="PROSITE" id="PS50157"/>
    </source>
</evidence>
<accession>A0A2A4JRG6</accession>
<evidence type="ECO:0000313" key="3">
    <source>
        <dbReference type="EMBL" id="PCG74627.1"/>
    </source>
</evidence>
<dbReference type="AlphaFoldDB" id="A0A2A4JRG6"/>
<dbReference type="InterPro" id="IPR013087">
    <property type="entry name" value="Znf_C2H2_type"/>
</dbReference>
<dbReference type="SMART" id="SM00868">
    <property type="entry name" value="zf-AD"/>
    <property type="match status" value="1"/>
</dbReference>
<dbReference type="EMBL" id="NWSH01000720">
    <property type="protein sequence ID" value="PCG74627.1"/>
    <property type="molecule type" value="Genomic_DNA"/>
</dbReference>
<dbReference type="GO" id="GO:0005634">
    <property type="term" value="C:nucleus"/>
    <property type="evidence" value="ECO:0007669"/>
    <property type="project" value="InterPro"/>
</dbReference>
<dbReference type="SMART" id="SM00355">
    <property type="entry name" value="ZnF_C2H2"/>
    <property type="match status" value="2"/>
</dbReference>
<reference evidence="3" key="1">
    <citation type="submission" date="2017-09" db="EMBL/GenBank/DDBJ databases">
        <title>Contemporary evolution of a Lepidopteran species, Heliothis virescens, in response to modern agricultural practices.</title>
        <authorList>
            <person name="Fritz M.L."/>
            <person name="Deyonke A.M."/>
            <person name="Papanicolaou A."/>
            <person name="Micinski S."/>
            <person name="Westbrook J."/>
            <person name="Gould F."/>
        </authorList>
    </citation>
    <scope>NUCLEOTIDE SEQUENCE [LARGE SCALE GENOMIC DNA]</scope>
    <source>
        <strain evidence="3">HvINT-</strain>
        <tissue evidence="3">Whole body</tissue>
    </source>
</reference>
<comment type="caution">
    <text evidence="3">The sequence shown here is derived from an EMBL/GenBank/DDBJ whole genome shotgun (WGS) entry which is preliminary data.</text>
</comment>
<dbReference type="PROSITE" id="PS00028">
    <property type="entry name" value="ZINC_FINGER_C2H2_1"/>
    <property type="match status" value="1"/>
</dbReference>
<organism evidence="3">
    <name type="scientific">Heliothis virescens</name>
    <name type="common">Tobacco budworm moth</name>
    <dbReference type="NCBI Taxonomy" id="7102"/>
    <lineage>
        <taxon>Eukaryota</taxon>
        <taxon>Metazoa</taxon>
        <taxon>Ecdysozoa</taxon>
        <taxon>Arthropoda</taxon>
        <taxon>Hexapoda</taxon>
        <taxon>Insecta</taxon>
        <taxon>Pterygota</taxon>
        <taxon>Neoptera</taxon>
        <taxon>Endopterygota</taxon>
        <taxon>Lepidoptera</taxon>
        <taxon>Glossata</taxon>
        <taxon>Ditrysia</taxon>
        <taxon>Noctuoidea</taxon>
        <taxon>Noctuidae</taxon>
        <taxon>Heliothinae</taxon>
        <taxon>Heliothis</taxon>
    </lineage>
</organism>
<evidence type="ECO:0000256" key="1">
    <source>
        <dbReference type="PROSITE-ProRule" id="PRU00042"/>
    </source>
</evidence>
<dbReference type="GO" id="GO:0008270">
    <property type="term" value="F:zinc ion binding"/>
    <property type="evidence" value="ECO:0007669"/>
    <property type="project" value="UniProtKB-KW"/>
</dbReference>